<name>A0ABS2A7P8_9ACTN</name>
<keyword evidence="2" id="KW-0489">Methyltransferase</keyword>
<keyword evidence="2" id="KW-0808">Transferase</keyword>
<dbReference type="Gene3D" id="3.40.50.150">
    <property type="entry name" value="Vaccinia Virus protein VP39"/>
    <property type="match status" value="1"/>
</dbReference>
<dbReference type="CDD" id="cd02440">
    <property type="entry name" value="AdoMet_MTases"/>
    <property type="match status" value="1"/>
</dbReference>
<organism evidence="2 3">
    <name type="scientific">Paractinoplanes ovalisporus</name>
    <dbReference type="NCBI Taxonomy" id="2810368"/>
    <lineage>
        <taxon>Bacteria</taxon>
        <taxon>Bacillati</taxon>
        <taxon>Actinomycetota</taxon>
        <taxon>Actinomycetes</taxon>
        <taxon>Micromonosporales</taxon>
        <taxon>Micromonosporaceae</taxon>
        <taxon>Paractinoplanes</taxon>
    </lineage>
</organism>
<reference evidence="2 3" key="1">
    <citation type="submission" date="2021-01" db="EMBL/GenBank/DDBJ databases">
        <title>Actinoplanes sp. nov. LDG1-06 isolated from lichen.</title>
        <authorList>
            <person name="Saeng-In P."/>
            <person name="Phongsopitanun W."/>
            <person name="Kanchanasin P."/>
            <person name="Yuki M."/>
            <person name="Kudo T."/>
            <person name="Ohkuma M."/>
            <person name="Tanasupawat S."/>
        </authorList>
    </citation>
    <scope>NUCLEOTIDE SEQUENCE [LARGE SCALE GENOMIC DNA]</scope>
    <source>
        <strain evidence="2 3">LDG1-06</strain>
    </source>
</reference>
<feature type="domain" description="Methyltransferase type 11" evidence="1">
    <location>
        <begin position="288"/>
        <end position="339"/>
    </location>
</feature>
<dbReference type="RefSeq" id="WP_307872640.1">
    <property type="nucleotide sequence ID" value="NZ_JAENHP010000002.1"/>
</dbReference>
<sequence length="464" mass="52125">MQSLSSTVRNRVAQIVPFAPQARSASAFSGRLWRHVAQSFPVERYYLFPSGEENRRQAQLQVDEDQRYDLYSAHLPVTSGGWSASPPVPMNTLWLIDDEVVVRQEASGRGAGSWLVTVRPSEVQRARDLVQTLRDQVGMPAAGGLSGPDITQWLLESAEKVFNAAQLSCTGSEYIDDKDCEWYHGAWQYLRLLDMVSSPTWHPDFYARELRAAIHERGARRILISGAADWTTLAFVLDAAKLPSGDPVPGLDVHVVDLCPTPLMSCSWFTRRWGDGRFPVTTHQANVLRTGDLRKQGVPPEGSFDLVVADAFLTRFAPVDARRVLRKWYKLLRPGGSVVTTVRLHARNRYPDRDGADPEFDGLRRVTNQVDDFELRLRDRAGVWQDMLSIDLEDLSRAGRRYAKRIISHDLGDADHIATAFKDQRFHEICMDSARVQGELVGTEYARITAVRPGSRAAARADKD</sequence>
<dbReference type="GO" id="GO:0008168">
    <property type="term" value="F:methyltransferase activity"/>
    <property type="evidence" value="ECO:0007669"/>
    <property type="project" value="UniProtKB-KW"/>
</dbReference>
<dbReference type="Pfam" id="PF08241">
    <property type="entry name" value="Methyltransf_11"/>
    <property type="match status" value="1"/>
</dbReference>
<evidence type="ECO:0000259" key="1">
    <source>
        <dbReference type="Pfam" id="PF08241"/>
    </source>
</evidence>
<dbReference type="InterPro" id="IPR029063">
    <property type="entry name" value="SAM-dependent_MTases_sf"/>
</dbReference>
<proteinExistence type="predicted"/>
<dbReference type="GO" id="GO:0032259">
    <property type="term" value="P:methylation"/>
    <property type="evidence" value="ECO:0007669"/>
    <property type="project" value="UniProtKB-KW"/>
</dbReference>
<protein>
    <submittedName>
        <fullName evidence="2">Class I SAM-dependent methyltransferase</fullName>
    </submittedName>
</protein>
<gene>
    <name evidence="2" type="ORF">JIG36_09840</name>
</gene>
<dbReference type="Proteomes" id="UP000632138">
    <property type="component" value="Unassembled WGS sequence"/>
</dbReference>
<comment type="caution">
    <text evidence="2">The sequence shown here is derived from an EMBL/GenBank/DDBJ whole genome shotgun (WGS) entry which is preliminary data.</text>
</comment>
<evidence type="ECO:0000313" key="2">
    <source>
        <dbReference type="EMBL" id="MBM2615856.1"/>
    </source>
</evidence>
<evidence type="ECO:0000313" key="3">
    <source>
        <dbReference type="Proteomes" id="UP000632138"/>
    </source>
</evidence>
<dbReference type="SUPFAM" id="SSF53335">
    <property type="entry name" value="S-adenosyl-L-methionine-dependent methyltransferases"/>
    <property type="match status" value="1"/>
</dbReference>
<keyword evidence="3" id="KW-1185">Reference proteome</keyword>
<dbReference type="InterPro" id="IPR013216">
    <property type="entry name" value="Methyltransf_11"/>
</dbReference>
<accession>A0ABS2A7P8</accession>
<dbReference type="EMBL" id="JAENHP010000002">
    <property type="protein sequence ID" value="MBM2615856.1"/>
    <property type="molecule type" value="Genomic_DNA"/>
</dbReference>